<dbReference type="AlphaFoldDB" id="A0A542Y318"/>
<protein>
    <submittedName>
        <fullName evidence="2">Uncharacterized protein</fullName>
    </submittedName>
</protein>
<feature type="transmembrane region" description="Helical" evidence="1">
    <location>
        <begin position="103"/>
        <end position="121"/>
    </location>
</feature>
<feature type="transmembrane region" description="Helical" evidence="1">
    <location>
        <begin position="70"/>
        <end position="91"/>
    </location>
</feature>
<accession>A0A542Y318</accession>
<sequence length="168" mass="18627">MTWESLLLKFDRLAGGRQAGVRIAEADRTHQRTRRAFAWIWWLLGVEVLLGVGAVAVALVLASSGAPVPIAVWVRTVVVLGMTLTLGYFAWRASDGWRWAYQRLRLFSQIFPVVTLVMAAIPGLYPGWMVTEQILFSLVMIGIADFLTSDHMRHAYGSIDPGATAAIR</sequence>
<proteinExistence type="predicted"/>
<feature type="transmembrane region" description="Helical" evidence="1">
    <location>
        <begin position="38"/>
        <end position="64"/>
    </location>
</feature>
<dbReference type="EMBL" id="VFON01000001">
    <property type="protein sequence ID" value="TQL42468.1"/>
    <property type="molecule type" value="Genomic_DNA"/>
</dbReference>
<dbReference type="Proteomes" id="UP000319094">
    <property type="component" value="Unassembled WGS sequence"/>
</dbReference>
<dbReference type="RefSeq" id="WP_141885916.1">
    <property type="nucleotide sequence ID" value="NZ_BAAAUY010000007.1"/>
</dbReference>
<keyword evidence="1" id="KW-0812">Transmembrane</keyword>
<evidence type="ECO:0000313" key="3">
    <source>
        <dbReference type="Proteomes" id="UP000319094"/>
    </source>
</evidence>
<evidence type="ECO:0000313" key="2">
    <source>
        <dbReference type="EMBL" id="TQL42468.1"/>
    </source>
</evidence>
<gene>
    <name evidence="2" type="ORF">FB468_0461</name>
</gene>
<name>A0A542Y318_9MICO</name>
<keyword evidence="1" id="KW-0472">Membrane</keyword>
<keyword evidence="3" id="KW-1185">Reference proteome</keyword>
<reference evidence="2 3" key="1">
    <citation type="submission" date="2019-06" db="EMBL/GenBank/DDBJ databases">
        <title>Sequencing the genomes of 1000 actinobacteria strains.</title>
        <authorList>
            <person name="Klenk H.-P."/>
        </authorList>
    </citation>
    <scope>NUCLEOTIDE SEQUENCE [LARGE SCALE GENOMIC DNA]</scope>
    <source>
        <strain evidence="2 3">DSM 8803</strain>
    </source>
</reference>
<evidence type="ECO:0000256" key="1">
    <source>
        <dbReference type="SAM" id="Phobius"/>
    </source>
</evidence>
<comment type="caution">
    <text evidence="2">The sequence shown here is derived from an EMBL/GenBank/DDBJ whole genome shotgun (WGS) entry which is preliminary data.</text>
</comment>
<organism evidence="2 3">
    <name type="scientific">Leucobacter komagatae</name>
    <dbReference type="NCBI Taxonomy" id="55969"/>
    <lineage>
        <taxon>Bacteria</taxon>
        <taxon>Bacillati</taxon>
        <taxon>Actinomycetota</taxon>
        <taxon>Actinomycetes</taxon>
        <taxon>Micrococcales</taxon>
        <taxon>Microbacteriaceae</taxon>
        <taxon>Leucobacter</taxon>
    </lineage>
</organism>
<keyword evidence="1" id="KW-1133">Transmembrane helix</keyword>
<dbReference type="OrthoDB" id="4571858at2"/>